<evidence type="ECO:0000256" key="1">
    <source>
        <dbReference type="ARBA" id="ARBA00008188"/>
    </source>
</evidence>
<evidence type="ECO:0000259" key="5">
    <source>
        <dbReference type="Pfam" id="PF20887"/>
    </source>
</evidence>
<dbReference type="EMBL" id="JAACNH010000001">
    <property type="protein sequence ID" value="KAG8454595.1"/>
    <property type="molecule type" value="Genomic_DNA"/>
</dbReference>
<feature type="domain" description="PWWP" evidence="4">
    <location>
        <begin position="565"/>
        <end position="705"/>
    </location>
</feature>
<feature type="region of interest" description="Disordered" evidence="2">
    <location>
        <begin position="295"/>
        <end position="320"/>
    </location>
</feature>
<dbReference type="InterPro" id="IPR048795">
    <property type="entry name" value="PWP3A_3B_4_C"/>
</dbReference>
<evidence type="ECO:0000259" key="4">
    <source>
        <dbReference type="Pfam" id="PF20886"/>
    </source>
</evidence>
<protein>
    <recommendedName>
        <fullName evidence="8">PWWP domain-containing protein MUM1L1</fullName>
    </recommendedName>
</protein>
<feature type="compositionally biased region" description="Basic and acidic residues" evidence="2">
    <location>
        <begin position="305"/>
        <end position="320"/>
    </location>
</feature>
<dbReference type="PANTHER" id="PTHR31333">
    <property type="entry name" value="PWWP DOMAIN-CONTAINING DNA REPAIR FACTOR 3 FAMILY MEMBER"/>
    <property type="match status" value="1"/>
</dbReference>
<dbReference type="EMBL" id="JAACNH010000001">
    <property type="protein sequence ID" value="KAG8454598.1"/>
    <property type="molecule type" value="Genomic_DNA"/>
</dbReference>
<dbReference type="InterPro" id="IPR048765">
    <property type="entry name" value="PWP3A_3B_4_N"/>
</dbReference>
<feature type="domain" description="MUM1-like PWWP" evidence="3">
    <location>
        <begin position="411"/>
        <end position="493"/>
    </location>
</feature>
<sequence>MNSHGYVLCKWKGHFWPAKVLSKSSQQPKNNKIDVEILCLEEQINVNCKDTKPLIKIEIEKIAAELAKCKNSETPVEELTYRKALRIALDVLNEMPNTASSVKKNKSQNKPAFKDAVSEGAEIANKKKKNINSVYTTSEKKKTENKRERLDSKSKNPENTISGNKEGISEMSVLNKTLSKNSQKRGYQNSSSTTNGIKKAPGKKIKRLDLKKKIDPEDAIRTTAEICPLNNVCIDRVVHGISKATNENVISECGHFSGISTVKIGIKKTSASKVKNQNVLDINCSGGLGLRTKNARKARNTNLPDKIESSKQNQQEEKPYLSKLQSAVGNTCSTSLHSQIESSEMGNESVEKINGSHNHPIPEMEEEKGLSSELSMEISSPETTLFNPIWSEVDPDVELPSFLNQTDPVSFKPGMFVWCKYQKYPYWPSVVKVVRRKEHRANVLFVDDSLADSNNKMKGISVSLRNLKHYDCTEKSQLLEKAREDYGNAVDWCNEMIADYRIRMGCGSFLGSFVEYCTADISYPVRQEMRYGKSQLFFPIVDIDEEDSQIETTPSKSHQDRKLLPDRERAARDRANERLVEFIVKTRQAENHLMDILAGKKKSHWLQEFQVSERRMTCIETYLEDEKQVEYVVFYLKAICEQMGSVAERLMNKDPTAFIMDVLLPEAVIFAISATERINYRKAEKKYLNGPSVSKREIHMFEQQILEHRKIPKRRPEDQMESI</sequence>
<dbReference type="FunFam" id="2.30.30.140:FF:000063">
    <property type="entry name" value="PWWP domain-containing DNA repair factor 3A"/>
    <property type="match status" value="1"/>
</dbReference>
<dbReference type="PANTHER" id="PTHR31333:SF6">
    <property type="entry name" value="MUM1 LIKE 1"/>
    <property type="match status" value="1"/>
</dbReference>
<dbReference type="SUPFAM" id="SSF63748">
    <property type="entry name" value="Tudor/PWWP/MBT"/>
    <property type="match status" value="1"/>
</dbReference>
<dbReference type="Pfam" id="PF20886">
    <property type="entry name" value="PWP3A-B_C"/>
    <property type="match status" value="1"/>
</dbReference>
<feature type="domain" description="PWWP" evidence="5">
    <location>
        <begin position="6"/>
        <end position="94"/>
    </location>
</feature>
<comment type="similarity">
    <text evidence="1">Belongs to the PWWP3A family.</text>
</comment>
<reference evidence="6" key="1">
    <citation type="thesis" date="2020" institute="ProQuest LLC" country="789 East Eisenhower Parkway, Ann Arbor, MI, USA">
        <title>Comparative Genomics and Chromosome Evolution.</title>
        <authorList>
            <person name="Mudd A.B."/>
        </authorList>
    </citation>
    <scope>NUCLEOTIDE SEQUENCE</scope>
    <source>
        <strain evidence="6">Female2</strain>
        <tissue evidence="6">Blood</tissue>
    </source>
</reference>
<dbReference type="Proteomes" id="UP000812440">
    <property type="component" value="Chromosome 1"/>
</dbReference>
<proteinExistence type="inferred from homology"/>
<keyword evidence="7" id="KW-1185">Reference proteome</keyword>
<dbReference type="EMBL" id="JAACNH010000001">
    <property type="protein sequence ID" value="KAG8454597.1"/>
    <property type="molecule type" value="Genomic_DNA"/>
</dbReference>
<feature type="region of interest" description="Disordered" evidence="2">
    <location>
        <begin position="132"/>
        <end position="204"/>
    </location>
</feature>
<dbReference type="Pfam" id="PF20884">
    <property type="entry name" value="MUM1-like_PWWP"/>
    <property type="match status" value="1"/>
</dbReference>
<comment type="caution">
    <text evidence="6">The sequence shown here is derived from an EMBL/GenBank/DDBJ whole genome shotgun (WGS) entry which is preliminary data.</text>
</comment>
<accession>A0A8T2KD42</accession>
<dbReference type="Pfam" id="PF20887">
    <property type="entry name" value="PWP3A-B_N"/>
    <property type="match status" value="1"/>
</dbReference>
<dbReference type="OrthoDB" id="10013064at2759"/>
<dbReference type="CDD" id="cd06080">
    <property type="entry name" value="PWWP_MUM1-like"/>
    <property type="match status" value="1"/>
</dbReference>
<name>A0A8T2KD42_9PIPI</name>
<dbReference type="Gene3D" id="6.10.300.20">
    <property type="match status" value="1"/>
</dbReference>
<dbReference type="Gene3D" id="2.30.30.140">
    <property type="match status" value="1"/>
</dbReference>
<evidence type="ECO:0008006" key="8">
    <source>
        <dbReference type="Google" id="ProtNLM"/>
    </source>
</evidence>
<feature type="compositionally biased region" description="Basic and acidic residues" evidence="2">
    <location>
        <begin position="138"/>
        <end position="156"/>
    </location>
</feature>
<organism evidence="6 7">
    <name type="scientific">Hymenochirus boettgeri</name>
    <name type="common">Congo dwarf clawed frog</name>
    <dbReference type="NCBI Taxonomy" id="247094"/>
    <lineage>
        <taxon>Eukaryota</taxon>
        <taxon>Metazoa</taxon>
        <taxon>Chordata</taxon>
        <taxon>Craniata</taxon>
        <taxon>Vertebrata</taxon>
        <taxon>Euteleostomi</taxon>
        <taxon>Amphibia</taxon>
        <taxon>Batrachia</taxon>
        <taxon>Anura</taxon>
        <taxon>Pipoidea</taxon>
        <taxon>Pipidae</taxon>
        <taxon>Pipinae</taxon>
        <taxon>Hymenochirus</taxon>
    </lineage>
</organism>
<dbReference type="InterPro" id="IPR035504">
    <property type="entry name" value="MUM1-like_PWWP"/>
</dbReference>
<dbReference type="AlphaFoldDB" id="A0A8T2KD42"/>
<evidence type="ECO:0000256" key="2">
    <source>
        <dbReference type="SAM" id="MobiDB-lite"/>
    </source>
</evidence>
<evidence type="ECO:0000313" key="7">
    <source>
        <dbReference type="Proteomes" id="UP000812440"/>
    </source>
</evidence>
<dbReference type="InterPro" id="IPR040263">
    <property type="entry name" value="PWP3A_3B_4"/>
</dbReference>
<evidence type="ECO:0000313" key="6">
    <source>
        <dbReference type="EMBL" id="KAG8454598.1"/>
    </source>
</evidence>
<dbReference type="EMBL" id="JAACNH010000001">
    <property type="protein sequence ID" value="KAG8454596.1"/>
    <property type="molecule type" value="Genomic_DNA"/>
</dbReference>
<feature type="compositionally biased region" description="Polar residues" evidence="2">
    <location>
        <begin position="172"/>
        <end position="196"/>
    </location>
</feature>
<gene>
    <name evidence="6" type="ORF">GDO86_000995</name>
</gene>
<evidence type="ECO:0000259" key="3">
    <source>
        <dbReference type="Pfam" id="PF20884"/>
    </source>
</evidence>